<dbReference type="GO" id="GO:0000976">
    <property type="term" value="F:transcription cis-regulatory region binding"/>
    <property type="evidence" value="ECO:0007669"/>
    <property type="project" value="TreeGrafter"/>
</dbReference>
<dbReference type="PANTHER" id="PTHR30055">
    <property type="entry name" value="HTH-TYPE TRANSCRIPTIONAL REGULATOR RUTR"/>
    <property type="match status" value="1"/>
</dbReference>
<evidence type="ECO:0000256" key="4">
    <source>
        <dbReference type="PROSITE-ProRule" id="PRU00335"/>
    </source>
</evidence>
<evidence type="ECO:0000256" key="3">
    <source>
        <dbReference type="ARBA" id="ARBA00023163"/>
    </source>
</evidence>
<dbReference type="PRINTS" id="PR00455">
    <property type="entry name" value="HTHTETR"/>
</dbReference>
<gene>
    <name evidence="6" type="ORF">F5544_01780</name>
</gene>
<dbReference type="KEGG" id="nah:F5544_01780"/>
<accession>A0A6G9Y4W6</accession>
<feature type="domain" description="HTH tetR-type" evidence="5">
    <location>
        <begin position="13"/>
        <end position="72"/>
    </location>
</feature>
<dbReference type="Proteomes" id="UP000503540">
    <property type="component" value="Chromosome"/>
</dbReference>
<dbReference type="SUPFAM" id="SSF48498">
    <property type="entry name" value="Tetracyclin repressor-like, C-terminal domain"/>
    <property type="match status" value="1"/>
</dbReference>
<keyword evidence="1" id="KW-0805">Transcription regulation</keyword>
<dbReference type="PROSITE" id="PS50977">
    <property type="entry name" value="HTH_TETR_2"/>
    <property type="match status" value="1"/>
</dbReference>
<dbReference type="InterPro" id="IPR049445">
    <property type="entry name" value="TetR_SbtR-like_C"/>
</dbReference>
<dbReference type="PANTHER" id="PTHR30055:SF234">
    <property type="entry name" value="HTH-TYPE TRANSCRIPTIONAL REGULATOR BETI"/>
    <property type="match status" value="1"/>
</dbReference>
<keyword evidence="3" id="KW-0804">Transcription</keyword>
<evidence type="ECO:0000256" key="1">
    <source>
        <dbReference type="ARBA" id="ARBA00023015"/>
    </source>
</evidence>
<organism evidence="6 7">
    <name type="scientific">Nocardia arthritidis</name>
    <dbReference type="NCBI Taxonomy" id="228602"/>
    <lineage>
        <taxon>Bacteria</taxon>
        <taxon>Bacillati</taxon>
        <taxon>Actinomycetota</taxon>
        <taxon>Actinomycetes</taxon>
        <taxon>Mycobacteriales</taxon>
        <taxon>Nocardiaceae</taxon>
        <taxon>Nocardia</taxon>
    </lineage>
</organism>
<dbReference type="Gene3D" id="1.10.357.10">
    <property type="entry name" value="Tetracycline Repressor, domain 2"/>
    <property type="match status" value="1"/>
</dbReference>
<keyword evidence="2 4" id="KW-0238">DNA-binding</keyword>
<protein>
    <submittedName>
        <fullName evidence="6">TetR family transcriptional regulator</fullName>
    </submittedName>
</protein>
<dbReference type="InterPro" id="IPR050109">
    <property type="entry name" value="HTH-type_TetR-like_transc_reg"/>
</dbReference>
<dbReference type="SUPFAM" id="SSF46689">
    <property type="entry name" value="Homeodomain-like"/>
    <property type="match status" value="1"/>
</dbReference>
<evidence type="ECO:0000313" key="7">
    <source>
        <dbReference type="Proteomes" id="UP000503540"/>
    </source>
</evidence>
<keyword evidence="7" id="KW-1185">Reference proteome</keyword>
<feature type="DNA-binding region" description="H-T-H motif" evidence="4">
    <location>
        <begin position="35"/>
        <end position="54"/>
    </location>
</feature>
<evidence type="ECO:0000259" key="5">
    <source>
        <dbReference type="PROSITE" id="PS50977"/>
    </source>
</evidence>
<dbReference type="Pfam" id="PF00440">
    <property type="entry name" value="TetR_N"/>
    <property type="match status" value="1"/>
</dbReference>
<dbReference type="AlphaFoldDB" id="A0A6G9Y4W6"/>
<name>A0A6G9Y4W6_9NOCA</name>
<proteinExistence type="predicted"/>
<dbReference type="Pfam" id="PF21597">
    <property type="entry name" value="TetR_C_43"/>
    <property type="match status" value="1"/>
</dbReference>
<reference evidence="6 7" key="1">
    <citation type="journal article" date="2019" name="ACS Chem. Biol.">
        <title>Identification and Mobilization of a Cryptic Antibiotic Biosynthesis Gene Locus from a Human-Pathogenic Nocardia Isolate.</title>
        <authorList>
            <person name="Herisse M."/>
            <person name="Ishida K."/>
            <person name="Porter J.L."/>
            <person name="Howden B."/>
            <person name="Hertweck C."/>
            <person name="Stinear T.P."/>
            <person name="Pidot S.J."/>
        </authorList>
    </citation>
    <scope>NUCLEOTIDE SEQUENCE [LARGE SCALE GENOMIC DNA]</scope>
    <source>
        <strain evidence="6 7">AUSMDU00012717</strain>
    </source>
</reference>
<evidence type="ECO:0000256" key="2">
    <source>
        <dbReference type="ARBA" id="ARBA00023125"/>
    </source>
</evidence>
<dbReference type="EMBL" id="CP046172">
    <property type="protein sequence ID" value="QIS08278.1"/>
    <property type="molecule type" value="Genomic_DNA"/>
</dbReference>
<dbReference type="InterPro" id="IPR036271">
    <property type="entry name" value="Tet_transcr_reg_TetR-rel_C_sf"/>
</dbReference>
<dbReference type="InterPro" id="IPR001647">
    <property type="entry name" value="HTH_TetR"/>
</dbReference>
<dbReference type="InterPro" id="IPR009057">
    <property type="entry name" value="Homeodomain-like_sf"/>
</dbReference>
<dbReference type="RefSeq" id="WP_167471551.1">
    <property type="nucleotide sequence ID" value="NZ_CP046172.1"/>
</dbReference>
<dbReference type="GO" id="GO:0003700">
    <property type="term" value="F:DNA-binding transcription factor activity"/>
    <property type="evidence" value="ECO:0007669"/>
    <property type="project" value="TreeGrafter"/>
</dbReference>
<sequence length="184" mass="20088">MNDPGRPLRADARRNRERVLAAAQEAFAAEGLSVPLDEIARRAGVGAGTVYRHFPTKEALFGAAILDQMERMIGYARELATADDPGRAFFEFLEHLVSGGTLKRDLAEALGVENLRNTAPTRDLNAAVAELLTRAQQSGAVRGDIEITDLMRVVKATFDAVHTAATPEQRDRTFAIIFDGLRAR</sequence>
<evidence type="ECO:0000313" key="6">
    <source>
        <dbReference type="EMBL" id="QIS08278.1"/>
    </source>
</evidence>